<dbReference type="NCBIfam" id="TIGR03696">
    <property type="entry name" value="Rhs_assc_core"/>
    <property type="match status" value="1"/>
</dbReference>
<gene>
    <name evidence="4" type="ORF">H9L22_03400</name>
</gene>
<dbReference type="Proteomes" id="UP000516117">
    <property type="component" value="Chromosome"/>
</dbReference>
<evidence type="ECO:0000256" key="2">
    <source>
        <dbReference type="SAM" id="SignalP"/>
    </source>
</evidence>
<name>A0A7H0H7H2_9ACTN</name>
<dbReference type="Gene3D" id="2.180.10.10">
    <property type="entry name" value="RHS repeat-associated core"/>
    <property type="match status" value="2"/>
</dbReference>
<sequence length="2116" mass="221884">MMRVWRCVLWLFVSVALVAGVSPAWADPGDPEPEPVGEVSRPDWTSASVTARVQGVRVEVLSERTETMRVWAHPDGSVEEETAFAPVRFEDAAAADGWRDIDTTLVAASDGSVAPIAMPVEVELGTGSEELVVFAAGSADEMGLGLDGVTLPVPVLDGSVAVYPEVFVGVDLSVEVRSSGFEVLWVVKSAEAAAGLVERFGADGSVSLPLKLRSKVPVSETDAGGVELSQLGDQVGVFVAPSMWDSSAEVPGERGDEQQIEFEVAPAPAARSGSTSGPVTRDVDVVADQEWLLDESRVFPVVIDPTYGYASGTPVFDTFVQQGYSSDQSASAELKLGNNGSGQVARSYLNFDAALFKNRQILGASLSLFESHSWSCTARSFSSYDAGLASSATRWAAQPSIGVKRASVSAALGYSSSCPASRVDINMTEQAKAWSATTQAQVGMMLRADDETDSLGWKRFHSSEGSYKPVIAVSYNRPPNVPPAPWVAGNITSGGFKYVGNSRPTLSATVSDPDLNGVTAVFSRFTSASSLTATEELCRVWVASGSSASCVPTVDLPGNTTMWLRVTLSDGHTWSGWGPAFEVRTGYVVPTAPPISCPSGNGSWDELVRAAETCTITGLYSATASYSAPTSVMYRVDGGAWRTESFTPLTASRVVASASVGGTTGGHSLEAYVTSIGGRQSPIAKYAFGYGAPSLTAPAGVSTTHGSVKVTAVGAPQGSGPAVTGAVQWRLKGSGATWTDIPAAVTAAGVFTGSFDSASILAANPTIPKRVSAVFEIRAKFQYGTATPLFTEPREVVRVPHAFGAGFPTTEVATGQVALWTGEFQVSESDADLATPGGGLSISRTHSTWAGDTTVAQSVFGPGWTASLDGGPMGVSEMELADNTLVDGTLVLVSAEGDVFPFGPANDAVRTTTTLQAGDYLPIGPDAEATELTLKLATEGGQIKVTAKDKDGIETLFTAPALSSAAAEAKFVTDSVTDKVTGEKTAYRYNTAGQVTAIIAPLPDGVTSCVPGTPTDGCRVLKLEYTGTGAATRLSKVSAQVNTDPDRVLSTYTYTAGRLTSQTDAVTGLTTSYTWTGADPQPKLASLTPAGQAAYSYDYGTDGKLSKVTRPVPATAGGGTAQLAGIVYGVAPAGIAGVDLAQFDRYNLPRTATTGFAVFGPDALITSTPAAGDESWRRADVWLTDAEGYTIHQGRYGGGQWQLTAAIYDASDNVIESWDAQATAELRKGDNSAYPDPLSAATSTRYNQDEIKSADGTAVLVAARTRVTDVFTPAAMILAAGADMPEMLRRHVATTYDQGAPSPGLSLATTETITAERLDGTVAETLSTTFTGYEALVSGDKTGWDLKQATSVTLDMNANGTADASDIRKETRYDNQGRISEQRQPGAANSDPGTRATIYWSAGGNARDAACGNQPKWAGYVCKEGPAGQPAGTTIPVTIHSDYQWHGAAATSQDISGTVTRTQTVTFDSQARPVTVTTSVTGLTGSTPLPAVTTSYDTYSRVTGTSSAAGSTAMTYDTWGRELTYTITTGGVAETTTTEYNQLGDVAKVTTPKSVTVNTYDGTDAGGNAEYRGLLTKVVTTVGGFTSTATAGYDAQGNLTLEKLPGNIERRSDYDLTGELISQSYWGPQAGRTEPAAWLGWTITANAKGQIVTEHGPEASEVLPGTTTPESAEVAYRYDSAGRLIEARDTANGGCTVRSYLFDARGNRTGTNTNTATSCTATTPTTTRSYDAADRPVTGGDGTGSYSYDQLGRQLVIPAVDAPDPAKADIALGYYDDDSARSITQGTTTLTYGLDVAGRRSTETSTVEARTVTNHYVDNSDNPGWITNASMTGTATTVYADLVSGDLSLSIITENDTTRGELALTTPRGDVASTITLNTSDAAADGLDSWTRYTEYGQPITTQPTGTGGAAGNGYGWLGAKQRTTTTTGILLMGARLYNPTTGLFTSNDPIYGGNDTPYTYPNDPVNDEDISGQAGWLKKVGAFLWKHKVDILLTAASFIPATAGIAWGYRAYKAAKLLKGGIYVIKNAKGAKYVGQSAKIGKRLQQHVAKGKFTQAEVKKAKTYVVKGTKTRREVAEQRMINKLGGKRNLLNKVNPIGPKRQHLLRSTKRNWRGL</sequence>
<dbReference type="KEGG" id="tdf:H9L22_03400"/>
<evidence type="ECO:0000259" key="3">
    <source>
        <dbReference type="PROSITE" id="PS50164"/>
    </source>
</evidence>
<proteinExistence type="predicted"/>
<protein>
    <submittedName>
        <fullName evidence="4">DNRLRE domain-containing protein</fullName>
    </submittedName>
</protein>
<evidence type="ECO:0000313" key="4">
    <source>
        <dbReference type="EMBL" id="QNP56488.1"/>
    </source>
</evidence>
<feature type="signal peptide" evidence="2">
    <location>
        <begin position="1"/>
        <end position="26"/>
    </location>
</feature>
<dbReference type="PROSITE" id="PS50164">
    <property type="entry name" value="GIY_YIG"/>
    <property type="match status" value="1"/>
</dbReference>
<keyword evidence="5" id="KW-1185">Reference proteome</keyword>
<feature type="region of interest" description="Disordered" evidence="1">
    <location>
        <begin position="1363"/>
        <end position="1393"/>
    </location>
</feature>
<dbReference type="NCBIfam" id="NF033679">
    <property type="entry name" value="DNRLRE_dom"/>
    <property type="match status" value="1"/>
</dbReference>
<dbReference type="Pfam" id="PF01541">
    <property type="entry name" value="GIY-YIG"/>
    <property type="match status" value="1"/>
</dbReference>
<accession>A0A7H0H7H2</accession>
<feature type="domain" description="GIY-YIG" evidence="3">
    <location>
        <begin position="2019"/>
        <end position="2094"/>
    </location>
</feature>
<dbReference type="InterPro" id="IPR006530">
    <property type="entry name" value="YD"/>
</dbReference>
<dbReference type="SMART" id="SM00465">
    <property type="entry name" value="GIYc"/>
    <property type="match status" value="1"/>
</dbReference>
<dbReference type="InterPro" id="IPR000305">
    <property type="entry name" value="GIY-YIG_endonuc"/>
</dbReference>
<feature type="compositionally biased region" description="Basic and acidic residues" evidence="1">
    <location>
        <begin position="1365"/>
        <end position="1375"/>
    </location>
</feature>
<dbReference type="InterPro" id="IPR022385">
    <property type="entry name" value="Rhs_assc_core"/>
</dbReference>
<reference evidence="4 5" key="1">
    <citation type="submission" date="2020-08" db="EMBL/GenBank/DDBJ databases">
        <title>Genome sequence of Tessaracoccus defluvii JCM 17540T.</title>
        <authorList>
            <person name="Hyun D.-W."/>
            <person name="Bae J.-W."/>
        </authorList>
    </citation>
    <scope>NUCLEOTIDE SEQUENCE [LARGE SCALE GENOMIC DNA]</scope>
    <source>
        <strain evidence="4 5">JCM 17540</strain>
    </source>
</reference>
<feature type="region of interest" description="Disordered" evidence="1">
    <location>
        <begin position="23"/>
        <end position="43"/>
    </location>
</feature>
<keyword evidence="2" id="KW-0732">Signal</keyword>
<dbReference type="EMBL" id="CP060789">
    <property type="protein sequence ID" value="QNP56488.1"/>
    <property type="molecule type" value="Genomic_DNA"/>
</dbReference>
<dbReference type="NCBIfam" id="TIGR01643">
    <property type="entry name" value="YD_repeat_2x"/>
    <property type="match status" value="1"/>
</dbReference>
<organism evidence="4 5">
    <name type="scientific">Tessaracoccus defluvii</name>
    <dbReference type="NCBI Taxonomy" id="1285901"/>
    <lineage>
        <taxon>Bacteria</taxon>
        <taxon>Bacillati</taxon>
        <taxon>Actinomycetota</taxon>
        <taxon>Actinomycetes</taxon>
        <taxon>Propionibacteriales</taxon>
        <taxon>Propionibacteriaceae</taxon>
        <taxon>Tessaracoccus</taxon>
    </lineage>
</organism>
<evidence type="ECO:0000313" key="5">
    <source>
        <dbReference type="Proteomes" id="UP000516117"/>
    </source>
</evidence>
<evidence type="ECO:0000256" key="1">
    <source>
        <dbReference type="SAM" id="MobiDB-lite"/>
    </source>
</evidence>
<feature type="chain" id="PRO_5028963568" evidence="2">
    <location>
        <begin position="27"/>
        <end position="2116"/>
    </location>
</feature>